<reference evidence="1 2" key="1">
    <citation type="journal article" date="2019" name="Microbiol. Resour. Announc.">
        <title>Draft Genome Sequence of Comamonas testosteroni TA441, a Bacterium That Has a Cryptic Phenol Degradation Gene Cluster.</title>
        <authorList>
            <person name="Arai H."/>
            <person name="Ishii M."/>
        </authorList>
    </citation>
    <scope>NUCLEOTIDE SEQUENCE [LARGE SCALE GENOMIC DNA]</scope>
    <source>
        <strain evidence="1 2">TA441</strain>
    </source>
</reference>
<sequence>MALEEYQELVKDMVGDQDDVITAEVRDRALDEARLRYSADAPRLELEEVVWPATGVFGPVPDGWTDSSVIQSVEFPVGKRPASLVFADAYRTATGWGLESEQALPGNALVRVCYQSPHVLDATADSIPQRHRLPVASFAAHLLCQQLSTRFAGDRETTLGSDMSRTESRSRNYAARAKDYRAAYFAGIGQLDPALQDAVAGSAVSAVVSWPRRNPRHRLVSRGGL</sequence>
<dbReference type="RefSeq" id="WP_149356395.1">
    <property type="nucleotide sequence ID" value="NZ_BKBW01000007.1"/>
</dbReference>
<organism evidence="1 2">
    <name type="scientific">Comamonas testosteroni</name>
    <name type="common">Pseudomonas testosteroni</name>
    <dbReference type="NCBI Taxonomy" id="285"/>
    <lineage>
        <taxon>Bacteria</taxon>
        <taxon>Pseudomonadati</taxon>
        <taxon>Pseudomonadota</taxon>
        <taxon>Betaproteobacteria</taxon>
        <taxon>Burkholderiales</taxon>
        <taxon>Comamonadaceae</taxon>
        <taxon>Comamonas</taxon>
    </lineage>
</organism>
<name>A0A5A7MG63_COMTE</name>
<proteinExistence type="predicted"/>
<gene>
    <name evidence="1" type="ORF">CTTA_3728</name>
</gene>
<accession>A0A5A7MG63</accession>
<protein>
    <submittedName>
        <fullName evidence="1">Uncharacterized protein</fullName>
    </submittedName>
</protein>
<comment type="caution">
    <text evidence="1">The sequence shown here is derived from an EMBL/GenBank/DDBJ whole genome shotgun (WGS) entry which is preliminary data.</text>
</comment>
<evidence type="ECO:0000313" key="2">
    <source>
        <dbReference type="Proteomes" id="UP000323105"/>
    </source>
</evidence>
<dbReference type="AlphaFoldDB" id="A0A5A7MG63"/>
<dbReference type="Proteomes" id="UP000323105">
    <property type="component" value="Unassembled WGS sequence"/>
</dbReference>
<evidence type="ECO:0000313" key="1">
    <source>
        <dbReference type="EMBL" id="GEQ76723.1"/>
    </source>
</evidence>
<dbReference type="EMBL" id="BKBW01000007">
    <property type="protein sequence ID" value="GEQ76723.1"/>
    <property type="molecule type" value="Genomic_DNA"/>
</dbReference>